<name>A0ACB5U9F7_AMBMO</name>
<proteinExistence type="predicted"/>
<dbReference type="Proteomes" id="UP001165064">
    <property type="component" value="Unassembled WGS sequence"/>
</dbReference>
<sequence>MLLQYDIDLTAATNASLIVTELQEKTKNITLDDFTDEEITNINSDYMKLYNMQQGKHFVGTVSQVVQLLAVHKDAFDVYGNKFGLAIYLQCLLSANDGVICAFKLNMQYLQASKQFLFEKTIKSAPSHSEPLNDALVYCNKKLHKPKQLSFPTKPPSKYNITSSDEFISSIVEPSLTGSSAKRISAFFALHNGAHKSHNKAAAASSSSAPGPAPEKSAKETPKKKTDPTPLVL</sequence>
<accession>A0ACB5U9F7</accession>
<comment type="caution">
    <text evidence="1">The sequence shown here is derived from an EMBL/GenBank/DDBJ whole genome shotgun (WGS) entry which is preliminary data.</text>
</comment>
<evidence type="ECO:0000313" key="1">
    <source>
        <dbReference type="EMBL" id="GMF04851.1"/>
    </source>
</evidence>
<reference evidence="1" key="1">
    <citation type="submission" date="2023-04" db="EMBL/GenBank/DDBJ databases">
        <title>Ambrosiozyma monospora NBRC 10751.</title>
        <authorList>
            <person name="Ichikawa N."/>
            <person name="Sato H."/>
            <person name="Tonouchi N."/>
        </authorList>
    </citation>
    <scope>NUCLEOTIDE SEQUENCE</scope>
    <source>
        <strain evidence="1">NBRC 10751</strain>
    </source>
</reference>
<protein>
    <submittedName>
        <fullName evidence="1">Unnamed protein product</fullName>
    </submittedName>
</protein>
<gene>
    <name evidence="1" type="ORF">Amon02_001211800</name>
</gene>
<organism evidence="1 2">
    <name type="scientific">Ambrosiozyma monospora</name>
    <name type="common">Yeast</name>
    <name type="synonym">Endomycopsis monosporus</name>
    <dbReference type="NCBI Taxonomy" id="43982"/>
    <lineage>
        <taxon>Eukaryota</taxon>
        <taxon>Fungi</taxon>
        <taxon>Dikarya</taxon>
        <taxon>Ascomycota</taxon>
        <taxon>Saccharomycotina</taxon>
        <taxon>Pichiomycetes</taxon>
        <taxon>Pichiales</taxon>
        <taxon>Pichiaceae</taxon>
        <taxon>Ambrosiozyma</taxon>
    </lineage>
</organism>
<evidence type="ECO:0000313" key="2">
    <source>
        <dbReference type="Proteomes" id="UP001165064"/>
    </source>
</evidence>
<dbReference type="EMBL" id="BSXS01014056">
    <property type="protein sequence ID" value="GMF04851.1"/>
    <property type="molecule type" value="Genomic_DNA"/>
</dbReference>
<keyword evidence="2" id="KW-1185">Reference proteome</keyword>